<reference evidence="1" key="1">
    <citation type="submission" date="2022-05" db="EMBL/GenBank/DDBJ databases">
        <title>Schlegelella sp. nov., isolated from mangrove soil.</title>
        <authorList>
            <person name="Liu Y."/>
            <person name="Ge X."/>
            <person name="Liu W."/>
        </authorList>
    </citation>
    <scope>NUCLEOTIDE SEQUENCE</scope>
    <source>
        <strain evidence="1">S2-27</strain>
    </source>
</reference>
<name>A0ABT0YNK4_9BURK</name>
<dbReference type="Gene3D" id="3.40.50.1240">
    <property type="entry name" value="Phosphoglycerate mutase-like"/>
    <property type="match status" value="1"/>
</dbReference>
<dbReference type="Pfam" id="PF00300">
    <property type="entry name" value="His_Phos_1"/>
    <property type="match status" value="1"/>
</dbReference>
<organism evidence="1 2">
    <name type="scientific">Caldimonas mangrovi</name>
    <dbReference type="NCBI Taxonomy" id="2944811"/>
    <lineage>
        <taxon>Bacteria</taxon>
        <taxon>Pseudomonadati</taxon>
        <taxon>Pseudomonadota</taxon>
        <taxon>Betaproteobacteria</taxon>
        <taxon>Burkholderiales</taxon>
        <taxon>Sphaerotilaceae</taxon>
        <taxon>Caldimonas</taxon>
    </lineage>
</organism>
<accession>A0ABT0YNK4</accession>
<dbReference type="InterPro" id="IPR029033">
    <property type="entry name" value="His_PPase_superfam"/>
</dbReference>
<protein>
    <submittedName>
        <fullName evidence="1">Histidine phosphatase family protein</fullName>
    </submittedName>
</protein>
<comment type="caution">
    <text evidence="1">The sequence shown here is derived from an EMBL/GenBank/DDBJ whole genome shotgun (WGS) entry which is preliminary data.</text>
</comment>
<dbReference type="Proteomes" id="UP001165541">
    <property type="component" value="Unassembled WGS sequence"/>
</dbReference>
<dbReference type="EMBL" id="JAMKFE010000006">
    <property type="protein sequence ID" value="MCM5680305.1"/>
    <property type="molecule type" value="Genomic_DNA"/>
</dbReference>
<evidence type="ECO:0000313" key="2">
    <source>
        <dbReference type="Proteomes" id="UP001165541"/>
    </source>
</evidence>
<sequence length="187" mass="20737">MDLVIWRHPRPAGIAGRCIGRTDVSVDRRKAKRLAHAVRREARRQRWPREVWTSTLCRCTAVGEMLAAWGWRHHRDARLNELDFGAWDGAVWDDIGAAAVQAWCEDFTAHAPGGGESLTALSSRCQAFLEAQGPLSAPLLIVGHAGWMQAARLLCEHGEPPHDAAQWPVPPRYGESWRLRPGAASLA</sequence>
<dbReference type="SUPFAM" id="SSF53254">
    <property type="entry name" value="Phosphoglycerate mutase-like"/>
    <property type="match status" value="1"/>
</dbReference>
<evidence type="ECO:0000313" key="1">
    <source>
        <dbReference type="EMBL" id="MCM5680305.1"/>
    </source>
</evidence>
<proteinExistence type="predicted"/>
<keyword evidence="2" id="KW-1185">Reference proteome</keyword>
<dbReference type="SMART" id="SM00855">
    <property type="entry name" value="PGAM"/>
    <property type="match status" value="1"/>
</dbReference>
<dbReference type="RefSeq" id="WP_251778751.1">
    <property type="nucleotide sequence ID" value="NZ_JAMKFE010000006.1"/>
</dbReference>
<gene>
    <name evidence="1" type="ORF">M8A51_12270</name>
</gene>
<dbReference type="InterPro" id="IPR013078">
    <property type="entry name" value="His_Pase_superF_clade-1"/>
</dbReference>